<gene>
    <name evidence="2" type="ORF">BIW11_12038</name>
</gene>
<keyword evidence="3" id="KW-1185">Reference proteome</keyword>
<reference evidence="2" key="1">
    <citation type="journal article" date="2017" name="Gigascience">
        <title>Draft genome of the honey bee ectoparasitic mite, Tropilaelaps mercedesae, is shaped by the parasitic life history.</title>
        <authorList>
            <person name="Dong X."/>
            <person name="Armstrong S.D."/>
            <person name="Xia D."/>
            <person name="Makepeace B.L."/>
            <person name="Darby A.C."/>
            <person name="Kadowaki T."/>
        </authorList>
    </citation>
    <scope>NUCLEOTIDE SEQUENCE [LARGE SCALE GENOMIC DNA]</scope>
    <source>
        <strain evidence="2">Wuxi-XJTLU</strain>
    </source>
</reference>
<dbReference type="InParanoid" id="A0A1V9X905"/>
<feature type="region of interest" description="Disordered" evidence="1">
    <location>
        <begin position="181"/>
        <end position="214"/>
    </location>
</feature>
<proteinExistence type="predicted"/>
<comment type="caution">
    <text evidence="2">The sequence shown here is derived from an EMBL/GenBank/DDBJ whole genome shotgun (WGS) entry which is preliminary data.</text>
</comment>
<protein>
    <submittedName>
        <fullName evidence="2">Uncharacterized protein</fullName>
    </submittedName>
</protein>
<name>A0A1V9X905_9ACAR</name>
<dbReference type="EMBL" id="MNPL01019756">
    <property type="protein sequence ID" value="OQR69812.1"/>
    <property type="molecule type" value="Genomic_DNA"/>
</dbReference>
<evidence type="ECO:0000313" key="2">
    <source>
        <dbReference type="EMBL" id="OQR69812.1"/>
    </source>
</evidence>
<accession>A0A1V9X905</accession>
<evidence type="ECO:0000313" key="3">
    <source>
        <dbReference type="Proteomes" id="UP000192247"/>
    </source>
</evidence>
<evidence type="ECO:0000256" key="1">
    <source>
        <dbReference type="SAM" id="MobiDB-lite"/>
    </source>
</evidence>
<dbReference type="OrthoDB" id="10457639at2759"/>
<dbReference type="Proteomes" id="UP000192247">
    <property type="component" value="Unassembled WGS sequence"/>
</dbReference>
<dbReference type="AlphaFoldDB" id="A0A1V9X905"/>
<organism evidence="2 3">
    <name type="scientific">Tropilaelaps mercedesae</name>
    <dbReference type="NCBI Taxonomy" id="418985"/>
    <lineage>
        <taxon>Eukaryota</taxon>
        <taxon>Metazoa</taxon>
        <taxon>Ecdysozoa</taxon>
        <taxon>Arthropoda</taxon>
        <taxon>Chelicerata</taxon>
        <taxon>Arachnida</taxon>
        <taxon>Acari</taxon>
        <taxon>Parasitiformes</taxon>
        <taxon>Mesostigmata</taxon>
        <taxon>Gamasina</taxon>
        <taxon>Dermanyssoidea</taxon>
        <taxon>Laelapidae</taxon>
        <taxon>Tropilaelaps</taxon>
    </lineage>
</organism>
<sequence>MSWSLLAYLPFDPRWVQQIRRSRIKFLQKFDLGGHYRRLVDATYHVWQAFHGSYTLVTIIRSNDFDDMLWPAAVVAKLLFDLALVFKAGADTLNLISAGNRRRKWTLQSLDSTFHRIWIIIVIARFQFYVSLAIYDSEAIYLEFLILLQKVLRLLPHILLHLLVADVYEMTNRHELRTSCRQDHSSHILSPPDRTAESKRQHAVRHSVRKELRS</sequence>